<protein>
    <recommendedName>
        <fullName evidence="5">RING-type domain-containing protein</fullName>
    </recommendedName>
</protein>
<gene>
    <name evidence="6" type="ORF">PMAYCL1PPCAC_26380</name>
</gene>
<comment type="caution">
    <text evidence="6">The sequence shown here is derived from an EMBL/GenBank/DDBJ whole genome shotgun (WGS) entry which is preliminary data.</text>
</comment>
<keyword evidence="1" id="KW-0479">Metal-binding</keyword>
<evidence type="ECO:0000256" key="2">
    <source>
        <dbReference type="ARBA" id="ARBA00022771"/>
    </source>
</evidence>
<proteinExistence type="predicted"/>
<dbReference type="Gene3D" id="3.30.40.10">
    <property type="entry name" value="Zinc/RING finger domain, C3HC4 (zinc finger)"/>
    <property type="match status" value="2"/>
</dbReference>
<feature type="domain" description="RING-type" evidence="5">
    <location>
        <begin position="12"/>
        <end position="57"/>
    </location>
</feature>
<dbReference type="SUPFAM" id="SSF57850">
    <property type="entry name" value="RING/U-box"/>
    <property type="match status" value="2"/>
</dbReference>
<reference evidence="7" key="1">
    <citation type="submission" date="2022-10" db="EMBL/GenBank/DDBJ databases">
        <title>Genome assembly of Pristionchus species.</title>
        <authorList>
            <person name="Yoshida K."/>
            <person name="Sommer R.J."/>
        </authorList>
    </citation>
    <scope>NUCLEOTIDE SEQUENCE [LARGE SCALE GENOMIC DNA]</scope>
    <source>
        <strain evidence="7">RS5460</strain>
    </source>
</reference>
<accession>A0AAN5D5Q8</accession>
<feature type="non-terminal residue" evidence="6">
    <location>
        <position position="143"/>
    </location>
</feature>
<dbReference type="PANTHER" id="PTHR16450">
    <property type="entry name" value="RING FINGER PROTEIN 186"/>
    <property type="match status" value="1"/>
</dbReference>
<keyword evidence="2 4" id="KW-0863">Zinc-finger</keyword>
<dbReference type="Pfam" id="PF14634">
    <property type="entry name" value="zf-RING_5"/>
    <property type="match status" value="2"/>
</dbReference>
<evidence type="ECO:0000313" key="7">
    <source>
        <dbReference type="Proteomes" id="UP001328107"/>
    </source>
</evidence>
<dbReference type="EMBL" id="BTRK01000005">
    <property type="protein sequence ID" value="GMR56185.1"/>
    <property type="molecule type" value="Genomic_DNA"/>
</dbReference>
<dbReference type="InterPro" id="IPR017907">
    <property type="entry name" value="Znf_RING_CS"/>
</dbReference>
<dbReference type="SMART" id="SM00184">
    <property type="entry name" value="RING"/>
    <property type="match status" value="2"/>
</dbReference>
<dbReference type="GO" id="GO:0008270">
    <property type="term" value="F:zinc ion binding"/>
    <property type="evidence" value="ECO:0007669"/>
    <property type="project" value="UniProtKB-KW"/>
</dbReference>
<keyword evidence="3" id="KW-0862">Zinc</keyword>
<organism evidence="6 7">
    <name type="scientific">Pristionchus mayeri</name>
    <dbReference type="NCBI Taxonomy" id="1317129"/>
    <lineage>
        <taxon>Eukaryota</taxon>
        <taxon>Metazoa</taxon>
        <taxon>Ecdysozoa</taxon>
        <taxon>Nematoda</taxon>
        <taxon>Chromadorea</taxon>
        <taxon>Rhabditida</taxon>
        <taxon>Rhabditina</taxon>
        <taxon>Diplogasteromorpha</taxon>
        <taxon>Diplogasteroidea</taxon>
        <taxon>Neodiplogasteridae</taxon>
        <taxon>Pristionchus</taxon>
    </lineage>
</organism>
<dbReference type="InterPro" id="IPR013083">
    <property type="entry name" value="Znf_RING/FYVE/PHD"/>
</dbReference>
<evidence type="ECO:0000256" key="4">
    <source>
        <dbReference type="PROSITE-ProRule" id="PRU00175"/>
    </source>
</evidence>
<dbReference type="PANTHER" id="PTHR16450:SF1">
    <property type="entry name" value="PROTEIN CBG12045"/>
    <property type="match status" value="1"/>
</dbReference>
<evidence type="ECO:0000256" key="1">
    <source>
        <dbReference type="ARBA" id="ARBA00022723"/>
    </source>
</evidence>
<sequence>RMSSKHRFSRFCRVCFAESPRRRAVFTACGHIICRACACECADKHSMDGALSCPTCKSHGGFVHLFENDIGSYIYSRFSRDCEVCLDTPHQRALFTSCGHLLCLACAEQLNLSAREQMRVVRCPMCNGRGGWRRMDEETEDTE</sequence>
<dbReference type="AlphaFoldDB" id="A0AAN5D5Q8"/>
<keyword evidence="7" id="KW-1185">Reference proteome</keyword>
<evidence type="ECO:0000256" key="3">
    <source>
        <dbReference type="ARBA" id="ARBA00022833"/>
    </source>
</evidence>
<dbReference type="InterPro" id="IPR001841">
    <property type="entry name" value="Znf_RING"/>
</dbReference>
<dbReference type="PROSITE" id="PS00518">
    <property type="entry name" value="ZF_RING_1"/>
    <property type="match status" value="2"/>
</dbReference>
<feature type="domain" description="RING-type" evidence="5">
    <location>
        <begin position="82"/>
        <end position="127"/>
    </location>
</feature>
<name>A0AAN5D5Q8_9BILA</name>
<evidence type="ECO:0000259" key="5">
    <source>
        <dbReference type="PROSITE" id="PS50089"/>
    </source>
</evidence>
<dbReference type="Proteomes" id="UP001328107">
    <property type="component" value="Unassembled WGS sequence"/>
</dbReference>
<feature type="non-terminal residue" evidence="6">
    <location>
        <position position="1"/>
    </location>
</feature>
<evidence type="ECO:0000313" key="6">
    <source>
        <dbReference type="EMBL" id="GMR56185.1"/>
    </source>
</evidence>
<dbReference type="PROSITE" id="PS50089">
    <property type="entry name" value="ZF_RING_2"/>
    <property type="match status" value="2"/>
</dbReference>